<proteinExistence type="predicted"/>
<evidence type="ECO:0000313" key="1">
    <source>
        <dbReference type="EMBL" id="EHH09264.1"/>
    </source>
</evidence>
<gene>
    <name evidence="1" type="ORF">MEA186_24957</name>
</gene>
<sequence length="142" mass="15743">MTSSPDAFQLGDIIRADFRTSRDADGLNTTLMKKFGFQYRYQPARLAIALSLRIPALPKDMPDGAGKPIKGDILFGSDEAELALWVALVVQHSHAIPMSRRSFQELVGSHWHRGMTGLSEISDDLDQHPELLAQTLLSDARL</sequence>
<dbReference type="RefSeq" id="WP_006204720.1">
    <property type="nucleotide sequence ID" value="NZ_AGSN01000174.1"/>
</dbReference>
<dbReference type="InterPro" id="IPR014969">
    <property type="entry name" value="DNA_S_DndE"/>
</dbReference>
<keyword evidence="2" id="KW-1185">Reference proteome</keyword>
<organism evidence="1 2">
    <name type="scientific">Mesorhizobium amorphae CCNWGS0123</name>
    <dbReference type="NCBI Taxonomy" id="1082933"/>
    <lineage>
        <taxon>Bacteria</taxon>
        <taxon>Pseudomonadati</taxon>
        <taxon>Pseudomonadota</taxon>
        <taxon>Alphaproteobacteria</taxon>
        <taxon>Hyphomicrobiales</taxon>
        <taxon>Phyllobacteriaceae</taxon>
        <taxon>Mesorhizobium</taxon>
    </lineage>
</organism>
<evidence type="ECO:0000313" key="2">
    <source>
        <dbReference type="Proteomes" id="UP000002949"/>
    </source>
</evidence>
<dbReference type="Proteomes" id="UP000002949">
    <property type="component" value="Unassembled WGS sequence"/>
</dbReference>
<protein>
    <submittedName>
        <fullName evidence="1">Uncharacterized protein</fullName>
    </submittedName>
</protein>
<dbReference type="EMBL" id="AGSN01000174">
    <property type="protein sequence ID" value="EHH09264.1"/>
    <property type="molecule type" value="Genomic_DNA"/>
</dbReference>
<dbReference type="PATRIC" id="fig|1082933.3.peg.4840"/>
<name>G6YG83_9HYPH</name>
<reference evidence="1 2" key="1">
    <citation type="journal article" date="2012" name="J. Bacteriol.">
        <title>Draft Genome Sequence of Plant Growth-Promoting Rhizobium Mesorhizobium amorphae, Isolated from Zinc-Lead Mine Tailings.</title>
        <authorList>
            <person name="Hao X."/>
            <person name="Lin Y."/>
            <person name="Johnstone L."/>
            <person name="Baltrus D.A."/>
            <person name="Miller S.J."/>
            <person name="Wei G."/>
            <person name="Rensing C."/>
        </authorList>
    </citation>
    <scope>NUCLEOTIDE SEQUENCE [LARGE SCALE GENOMIC DNA]</scope>
    <source>
        <strain evidence="1 2">CCNWGS0123</strain>
    </source>
</reference>
<dbReference type="AlphaFoldDB" id="G6YG83"/>
<dbReference type="KEGG" id="mamo:A6B35_33135"/>
<dbReference type="eggNOG" id="COG0433">
    <property type="taxonomic scope" value="Bacteria"/>
</dbReference>
<dbReference type="Pfam" id="PF08870">
    <property type="entry name" value="DndE"/>
    <property type="match status" value="1"/>
</dbReference>
<accession>G6YG83</accession>
<dbReference type="OrthoDB" id="9182348at2"/>